<dbReference type="RefSeq" id="WP_074788206.1">
    <property type="nucleotide sequence ID" value="NZ_FOBO01000026.1"/>
</dbReference>
<dbReference type="Gene3D" id="3.40.630.30">
    <property type="match status" value="1"/>
</dbReference>
<protein>
    <submittedName>
        <fullName evidence="4">Acetyltransferase (GNAT) family protein</fullName>
    </submittedName>
</protein>
<evidence type="ECO:0000256" key="2">
    <source>
        <dbReference type="ARBA" id="ARBA00023315"/>
    </source>
</evidence>
<feature type="domain" description="N-acetyltransferase" evidence="3">
    <location>
        <begin position="2"/>
        <end position="150"/>
    </location>
</feature>
<dbReference type="PANTHER" id="PTHR43877">
    <property type="entry name" value="AMINOALKYLPHOSPHONATE N-ACETYLTRANSFERASE-RELATED-RELATED"/>
    <property type="match status" value="1"/>
</dbReference>
<evidence type="ECO:0000256" key="1">
    <source>
        <dbReference type="ARBA" id="ARBA00022679"/>
    </source>
</evidence>
<dbReference type="EMBL" id="FOBO01000026">
    <property type="protein sequence ID" value="SEN73254.1"/>
    <property type="molecule type" value="Genomic_DNA"/>
</dbReference>
<keyword evidence="2" id="KW-0012">Acyltransferase</keyword>
<dbReference type="Pfam" id="PF00583">
    <property type="entry name" value="Acetyltransf_1"/>
    <property type="match status" value="1"/>
</dbReference>
<name>A0A1H8IXE3_9RHOB</name>
<dbReference type="InterPro" id="IPR016181">
    <property type="entry name" value="Acyl_CoA_acyltransferase"/>
</dbReference>
<sequence length="150" mass="16767">MIRFRPARREEVPQIVALLRDDMFGQGRESGDMDRYVAAFDSMRQEGGNEVIVGLDPQDRVVATYQLTLIRGLSLAAARRAQVESVRIASQLRGQGLGHRMFADVEARARAAGCALVQLTMNSTREDARRFYEDLGFAASHTGFKLYLDT</sequence>
<evidence type="ECO:0000313" key="4">
    <source>
        <dbReference type="EMBL" id="SEN73254.1"/>
    </source>
</evidence>
<dbReference type="AlphaFoldDB" id="A0A1H8IXE3"/>
<dbReference type="SUPFAM" id="SSF55729">
    <property type="entry name" value="Acyl-CoA N-acyltransferases (Nat)"/>
    <property type="match status" value="1"/>
</dbReference>
<dbReference type="InterPro" id="IPR000182">
    <property type="entry name" value="GNAT_dom"/>
</dbReference>
<dbReference type="Proteomes" id="UP000182160">
    <property type="component" value="Unassembled WGS sequence"/>
</dbReference>
<gene>
    <name evidence="4" type="ORF">SAMN04488077_12615</name>
</gene>
<dbReference type="PROSITE" id="PS51186">
    <property type="entry name" value="GNAT"/>
    <property type="match status" value="1"/>
</dbReference>
<reference evidence="4 5" key="1">
    <citation type="submission" date="2016-10" db="EMBL/GenBank/DDBJ databases">
        <authorList>
            <person name="de Groot N.N."/>
        </authorList>
    </citation>
    <scope>NUCLEOTIDE SEQUENCE [LARGE SCALE GENOMIC DNA]</scope>
    <source>
        <strain evidence="4 5">DSM 11457</strain>
    </source>
</reference>
<keyword evidence="1 4" id="KW-0808">Transferase</keyword>
<dbReference type="InterPro" id="IPR050832">
    <property type="entry name" value="Bact_Acetyltransf"/>
</dbReference>
<dbReference type="CDD" id="cd04301">
    <property type="entry name" value="NAT_SF"/>
    <property type="match status" value="1"/>
</dbReference>
<organism evidence="4 5">
    <name type="scientific">Roseovarius tolerans</name>
    <dbReference type="NCBI Taxonomy" id="74031"/>
    <lineage>
        <taxon>Bacteria</taxon>
        <taxon>Pseudomonadati</taxon>
        <taxon>Pseudomonadota</taxon>
        <taxon>Alphaproteobacteria</taxon>
        <taxon>Rhodobacterales</taxon>
        <taxon>Roseobacteraceae</taxon>
        <taxon>Roseovarius</taxon>
    </lineage>
</organism>
<accession>A0A1H8IXE3</accession>
<evidence type="ECO:0000259" key="3">
    <source>
        <dbReference type="PROSITE" id="PS51186"/>
    </source>
</evidence>
<proteinExistence type="predicted"/>
<dbReference type="GO" id="GO:0016747">
    <property type="term" value="F:acyltransferase activity, transferring groups other than amino-acyl groups"/>
    <property type="evidence" value="ECO:0007669"/>
    <property type="project" value="InterPro"/>
</dbReference>
<evidence type="ECO:0000313" key="5">
    <source>
        <dbReference type="Proteomes" id="UP000182160"/>
    </source>
</evidence>